<reference evidence="2 3" key="1">
    <citation type="submission" date="2019-02" db="EMBL/GenBank/DDBJ databases">
        <title>Deep-cultivation of Planctomycetes and their phenomic and genomic characterization uncovers novel biology.</title>
        <authorList>
            <person name="Wiegand S."/>
            <person name="Jogler M."/>
            <person name="Boedeker C."/>
            <person name="Pinto D."/>
            <person name="Vollmers J."/>
            <person name="Rivas-Marin E."/>
            <person name="Kohn T."/>
            <person name="Peeters S.H."/>
            <person name="Heuer A."/>
            <person name="Rast P."/>
            <person name="Oberbeckmann S."/>
            <person name="Bunk B."/>
            <person name="Jeske O."/>
            <person name="Meyerdierks A."/>
            <person name="Storesund J.E."/>
            <person name="Kallscheuer N."/>
            <person name="Luecker S."/>
            <person name="Lage O.M."/>
            <person name="Pohl T."/>
            <person name="Merkel B.J."/>
            <person name="Hornburger P."/>
            <person name="Mueller R.-W."/>
            <person name="Bruemmer F."/>
            <person name="Labrenz M."/>
            <person name="Spormann A.M."/>
            <person name="Op den Camp H."/>
            <person name="Overmann J."/>
            <person name="Amann R."/>
            <person name="Jetten M.S.M."/>
            <person name="Mascher T."/>
            <person name="Medema M.H."/>
            <person name="Devos D.P."/>
            <person name="Kaster A.-K."/>
            <person name="Ovreas L."/>
            <person name="Rohde M."/>
            <person name="Galperin M.Y."/>
            <person name="Jogler C."/>
        </authorList>
    </citation>
    <scope>NUCLEOTIDE SEQUENCE [LARGE SCALE GENOMIC DNA]</scope>
    <source>
        <strain evidence="2 3">Pan241w</strain>
    </source>
</reference>
<sequence>MYTCDILSQNHDFATKFTQFSAQFAKFQYHEGGVALLIQKLILPIDDSKKGPLMFVVRSAILFSLSFSAIILLAWNGLAAEPVDIGTRRELFVDDLLIGQLNGTELKMHSPQLLRNRPLRPSGHYATVLQDGDLLRFYYRGDKVPGVHWRNGWGKYHENEVTLYAESNDQGLHWNKPNLGLFDIPEMPQGNVVMALSNDTFLTTHNFTPFIDTNPQTAKAQRYKALGGGRYPEANWGGWKSPDERAQLRDQYGPGGLKAFASADGIKWELMQREPVLNEDLGSFDSQNGAFWSEAEQQYVVYFRWFDQGRRAIRRSTSKNFLDWTKPVDMQANEPKEHLYTSGTQPYFRAPHIYIALPTRFQARKGAITDIAFMATRPGSDRYHRHFKEAFIRPGLGERGWGNRANYITYNVVQTSPTEMSMFMYGGGQYVLRLDGFISIHASYETGEFTTKPLQFAGNQLELNYSTSGAGRMRVELQDESGTPLPGFSLEDCDEIYGDHIARIVTWKEQSDLSKLIGKTVRLRFVMNESDLYSIRFPTSKK</sequence>
<keyword evidence="1" id="KW-0472">Membrane</keyword>
<dbReference type="EMBL" id="CP036269">
    <property type="protein sequence ID" value="QDT40715.1"/>
    <property type="molecule type" value="Genomic_DNA"/>
</dbReference>
<organism evidence="2 3">
    <name type="scientific">Gimesia alba</name>
    <dbReference type="NCBI Taxonomy" id="2527973"/>
    <lineage>
        <taxon>Bacteria</taxon>
        <taxon>Pseudomonadati</taxon>
        <taxon>Planctomycetota</taxon>
        <taxon>Planctomycetia</taxon>
        <taxon>Planctomycetales</taxon>
        <taxon>Planctomycetaceae</taxon>
        <taxon>Gimesia</taxon>
    </lineage>
</organism>
<dbReference type="KEGG" id="gaz:Pan241w_07730"/>
<protein>
    <recommendedName>
        <fullName evidence="4">Glycosyl hydrolase family 32 N-terminal domain-containing protein</fullName>
    </recommendedName>
</protein>
<dbReference type="Proteomes" id="UP000317171">
    <property type="component" value="Chromosome"/>
</dbReference>
<gene>
    <name evidence="2" type="ORF">Pan241w_07730</name>
</gene>
<feature type="transmembrane region" description="Helical" evidence="1">
    <location>
        <begin position="55"/>
        <end position="75"/>
    </location>
</feature>
<evidence type="ECO:0000313" key="2">
    <source>
        <dbReference type="EMBL" id="QDT40715.1"/>
    </source>
</evidence>
<proteinExistence type="predicted"/>
<evidence type="ECO:0000313" key="3">
    <source>
        <dbReference type="Proteomes" id="UP000317171"/>
    </source>
</evidence>
<evidence type="ECO:0008006" key="4">
    <source>
        <dbReference type="Google" id="ProtNLM"/>
    </source>
</evidence>
<evidence type="ECO:0000256" key="1">
    <source>
        <dbReference type="SAM" id="Phobius"/>
    </source>
</evidence>
<dbReference type="AlphaFoldDB" id="A0A517RA13"/>
<keyword evidence="1" id="KW-1133">Transmembrane helix</keyword>
<name>A0A517RA13_9PLAN</name>
<keyword evidence="1" id="KW-0812">Transmembrane</keyword>
<accession>A0A517RA13</accession>
<keyword evidence="3" id="KW-1185">Reference proteome</keyword>